<accession>A0ABT0ZVJ4</accession>
<evidence type="ECO:0000313" key="4">
    <source>
        <dbReference type="EMBL" id="MCO1654678.1"/>
    </source>
</evidence>
<comment type="similarity">
    <text evidence="2">Belongs to the diacylglycerol/lipid kinase family.</text>
</comment>
<feature type="domain" description="DAGKc" evidence="3">
    <location>
        <begin position="1"/>
        <end position="140"/>
    </location>
</feature>
<dbReference type="RefSeq" id="WP_252436300.1">
    <property type="nucleotide sequence ID" value="NZ_JAGSOV010000012.1"/>
</dbReference>
<evidence type="ECO:0000256" key="1">
    <source>
        <dbReference type="ARBA" id="ARBA00001946"/>
    </source>
</evidence>
<dbReference type="PANTHER" id="PTHR12358">
    <property type="entry name" value="SPHINGOSINE KINASE"/>
    <property type="match status" value="1"/>
</dbReference>
<keyword evidence="4" id="KW-0418">Kinase</keyword>
<dbReference type="SMART" id="SM00046">
    <property type="entry name" value="DAGKc"/>
    <property type="match status" value="1"/>
</dbReference>
<dbReference type="PANTHER" id="PTHR12358:SF106">
    <property type="entry name" value="LIPID KINASE YEGS"/>
    <property type="match status" value="1"/>
</dbReference>
<dbReference type="Gene3D" id="2.60.200.40">
    <property type="match status" value="1"/>
</dbReference>
<gene>
    <name evidence="4" type="ORF">KDL28_06375</name>
</gene>
<dbReference type="PROSITE" id="PS50146">
    <property type="entry name" value="DAGK"/>
    <property type="match status" value="1"/>
</dbReference>
<proteinExistence type="inferred from homology"/>
<dbReference type="GO" id="GO:0016301">
    <property type="term" value="F:kinase activity"/>
    <property type="evidence" value="ECO:0007669"/>
    <property type="project" value="UniProtKB-KW"/>
</dbReference>
<dbReference type="InterPro" id="IPR017438">
    <property type="entry name" value="ATP-NAD_kinase_N"/>
</dbReference>
<evidence type="ECO:0000313" key="5">
    <source>
        <dbReference type="Proteomes" id="UP001165283"/>
    </source>
</evidence>
<dbReference type="SUPFAM" id="SSF111331">
    <property type="entry name" value="NAD kinase/diacylglycerol kinase-like"/>
    <property type="match status" value="1"/>
</dbReference>
<sequence>MRALLVVNPNATTTTPGGRDVITQALGSELKLDVLETTCRGHAARAAAEATVDGFDVVVVHGGDGTVNEVVNGMMDAAGAEHASPWGRPAVAVVPGGSANVFARALGGPRDPVEATATILDALRAQRDVVVGLGRVDPAPSPRPRPAGEAGGRWFTFNAGLGWDAEVVAAVEEARAAGLEATPLRYAGTAVKHYVDQRRRPRSMTVEIPGAAPVPDVRLAFVTTTHTWTYLGSRAVRTNPGTSVRSGLGLFGMRDLGAGTIASTLRRMLAPGGDPRGRNVLRQDAVASVTVRCAEPVALQVDGDLLGRHREVRFRAVRDALRVVV</sequence>
<dbReference type="InterPro" id="IPR016064">
    <property type="entry name" value="NAD/diacylglycerol_kinase_sf"/>
</dbReference>
<reference evidence="4" key="1">
    <citation type="submission" date="2021-04" db="EMBL/GenBank/DDBJ databases">
        <title>Pseudonocardia sp. nov., isolated from sandy soil of mangrove forest.</title>
        <authorList>
            <person name="Zan Z."/>
            <person name="Huang R."/>
            <person name="Liu W."/>
        </authorList>
    </citation>
    <scope>NUCLEOTIDE SEQUENCE</scope>
    <source>
        <strain evidence="4">S2-4</strain>
    </source>
</reference>
<dbReference type="InterPro" id="IPR001206">
    <property type="entry name" value="Diacylglycerol_kinase_cat_dom"/>
</dbReference>
<dbReference type="EMBL" id="JAGSOV010000012">
    <property type="protein sequence ID" value="MCO1654678.1"/>
    <property type="molecule type" value="Genomic_DNA"/>
</dbReference>
<keyword evidence="4" id="KW-0808">Transferase</keyword>
<comment type="caution">
    <text evidence="4">The sequence shown here is derived from an EMBL/GenBank/DDBJ whole genome shotgun (WGS) entry which is preliminary data.</text>
</comment>
<protein>
    <submittedName>
        <fullName evidence="4">Diacylglycerol kinase family lipid kinase</fullName>
    </submittedName>
</protein>
<organism evidence="4 5">
    <name type="scientific">Pseudonocardia humida</name>
    <dbReference type="NCBI Taxonomy" id="2800819"/>
    <lineage>
        <taxon>Bacteria</taxon>
        <taxon>Bacillati</taxon>
        <taxon>Actinomycetota</taxon>
        <taxon>Actinomycetes</taxon>
        <taxon>Pseudonocardiales</taxon>
        <taxon>Pseudonocardiaceae</taxon>
        <taxon>Pseudonocardia</taxon>
    </lineage>
</organism>
<evidence type="ECO:0000256" key="2">
    <source>
        <dbReference type="ARBA" id="ARBA00005983"/>
    </source>
</evidence>
<dbReference type="Pfam" id="PF00781">
    <property type="entry name" value="DAGK_cat"/>
    <property type="match status" value="1"/>
</dbReference>
<dbReference type="Gene3D" id="3.40.50.10330">
    <property type="entry name" value="Probable inorganic polyphosphate/atp-NAD kinase, domain 1"/>
    <property type="match status" value="1"/>
</dbReference>
<dbReference type="InterPro" id="IPR050187">
    <property type="entry name" value="Lipid_Phosphate_FormReg"/>
</dbReference>
<dbReference type="Proteomes" id="UP001165283">
    <property type="component" value="Unassembled WGS sequence"/>
</dbReference>
<comment type="cofactor">
    <cofactor evidence="1">
        <name>Mg(2+)</name>
        <dbReference type="ChEBI" id="CHEBI:18420"/>
    </cofactor>
</comment>
<name>A0ABT0ZVJ4_9PSEU</name>
<evidence type="ECO:0000259" key="3">
    <source>
        <dbReference type="PROSITE" id="PS50146"/>
    </source>
</evidence>
<keyword evidence="5" id="KW-1185">Reference proteome</keyword>